<accession>A0A6J6P590</accession>
<dbReference type="PROSITE" id="PS51885">
    <property type="entry name" value="NEPRILYSIN"/>
    <property type="match status" value="1"/>
</dbReference>
<dbReference type="EMBL" id="CAEZXK010000045">
    <property type="protein sequence ID" value="CAB4693947.1"/>
    <property type="molecule type" value="Genomic_DNA"/>
</dbReference>
<reference evidence="3" key="1">
    <citation type="submission" date="2020-05" db="EMBL/GenBank/DDBJ databases">
        <authorList>
            <person name="Chiriac C."/>
            <person name="Salcher M."/>
            <person name="Ghai R."/>
            <person name="Kavagutti S V."/>
        </authorList>
    </citation>
    <scope>NUCLEOTIDE SEQUENCE</scope>
</reference>
<dbReference type="Gene3D" id="3.40.390.10">
    <property type="entry name" value="Collagenase (Catalytic Domain)"/>
    <property type="match status" value="1"/>
</dbReference>
<evidence type="ECO:0000256" key="1">
    <source>
        <dbReference type="ARBA" id="ARBA00007357"/>
    </source>
</evidence>
<gene>
    <name evidence="3" type="ORF">UFOPK2370_01134</name>
</gene>
<evidence type="ECO:0000313" key="3">
    <source>
        <dbReference type="EMBL" id="CAB4693947.1"/>
    </source>
</evidence>
<dbReference type="Pfam" id="PF01431">
    <property type="entry name" value="Peptidase_M13"/>
    <property type="match status" value="1"/>
</dbReference>
<dbReference type="PANTHER" id="PTHR11733:SF167">
    <property type="entry name" value="FI17812P1-RELATED"/>
    <property type="match status" value="1"/>
</dbReference>
<name>A0A6J6P590_9ZZZZ</name>
<feature type="domain" description="Peptidase M13 C-terminal" evidence="2">
    <location>
        <begin position="1"/>
        <end position="108"/>
    </location>
</feature>
<sequence length="111" mass="12607">MNGELTIGENIGDLGGLSIAYKAYMNSLNGKEPEVIDGYTGAQRLFLSWGQAWRGKGRDEIVIQRLATDPHSPNEFRCNQIVRNLDSFYEAFDVKPGDKLWLEESQRVTIW</sequence>
<evidence type="ECO:0000259" key="2">
    <source>
        <dbReference type="Pfam" id="PF01431"/>
    </source>
</evidence>
<comment type="similarity">
    <text evidence="1">Belongs to the peptidase M13 family.</text>
</comment>
<dbReference type="InterPro" id="IPR000718">
    <property type="entry name" value="Peptidase_M13"/>
</dbReference>
<dbReference type="SUPFAM" id="SSF55486">
    <property type="entry name" value="Metalloproteases ('zincins'), catalytic domain"/>
    <property type="match status" value="1"/>
</dbReference>
<dbReference type="PANTHER" id="PTHR11733">
    <property type="entry name" value="ZINC METALLOPROTEASE FAMILY M13 NEPRILYSIN-RELATED"/>
    <property type="match status" value="1"/>
</dbReference>
<proteinExistence type="inferred from homology"/>
<dbReference type="GO" id="GO:0004222">
    <property type="term" value="F:metalloendopeptidase activity"/>
    <property type="evidence" value="ECO:0007669"/>
    <property type="project" value="InterPro"/>
</dbReference>
<dbReference type="GO" id="GO:0005886">
    <property type="term" value="C:plasma membrane"/>
    <property type="evidence" value="ECO:0007669"/>
    <property type="project" value="TreeGrafter"/>
</dbReference>
<dbReference type="InterPro" id="IPR024079">
    <property type="entry name" value="MetalloPept_cat_dom_sf"/>
</dbReference>
<protein>
    <submittedName>
        <fullName evidence="3">Unannotated protein</fullName>
    </submittedName>
</protein>
<dbReference type="InterPro" id="IPR018497">
    <property type="entry name" value="Peptidase_M13_C"/>
</dbReference>
<organism evidence="3">
    <name type="scientific">freshwater metagenome</name>
    <dbReference type="NCBI Taxonomy" id="449393"/>
    <lineage>
        <taxon>unclassified sequences</taxon>
        <taxon>metagenomes</taxon>
        <taxon>ecological metagenomes</taxon>
    </lineage>
</organism>
<dbReference type="AlphaFoldDB" id="A0A6J6P590"/>
<dbReference type="GO" id="GO:0016485">
    <property type="term" value="P:protein processing"/>
    <property type="evidence" value="ECO:0007669"/>
    <property type="project" value="TreeGrafter"/>
</dbReference>